<dbReference type="PANTHER" id="PTHR33696">
    <property type="entry name" value="T22J18.15-RELATED"/>
    <property type="match status" value="1"/>
</dbReference>
<dbReference type="Gramene" id="KCW59583">
    <property type="protein sequence ID" value="KCW59583"/>
    <property type="gene ID" value="EUGRSUZ_H02331"/>
</dbReference>
<evidence type="ECO:0000313" key="2">
    <source>
        <dbReference type="EMBL" id="KCW59583.1"/>
    </source>
</evidence>
<dbReference type="OMA" id="PSKVTHY"/>
<sequence>MSYHRKVRSQGSIVIPFSWEHSPGISKAAHQNLERRSSSLAPSPPPTSPPSSGSQGLAQARKDKIPPPPGMAAAAVARVPRRSASLKGFLWREDDPFLTAYKECTKSVDSDESGSDEGKKSNPVKSRWRNKRMSVFSCKSSCDVRENSLVRMSRLPPLPRDRSGRFQ</sequence>
<protein>
    <submittedName>
        <fullName evidence="2">Uncharacterized protein</fullName>
    </submittedName>
</protein>
<proteinExistence type="predicted"/>
<dbReference type="AlphaFoldDB" id="A0A059B0E0"/>
<dbReference type="PANTHER" id="PTHR33696:SF20">
    <property type="entry name" value="DUF688 FAMILY PROTEIN"/>
    <property type="match status" value="1"/>
</dbReference>
<feature type="region of interest" description="Disordered" evidence="1">
    <location>
        <begin position="26"/>
        <end position="78"/>
    </location>
</feature>
<name>A0A059B0E0_EUCGR</name>
<feature type="region of interest" description="Disordered" evidence="1">
    <location>
        <begin position="106"/>
        <end position="130"/>
    </location>
</feature>
<evidence type="ECO:0000256" key="1">
    <source>
        <dbReference type="SAM" id="MobiDB-lite"/>
    </source>
</evidence>
<reference evidence="2" key="1">
    <citation type="submission" date="2013-07" db="EMBL/GenBank/DDBJ databases">
        <title>The genome of Eucalyptus grandis.</title>
        <authorList>
            <person name="Schmutz J."/>
            <person name="Hayes R."/>
            <person name="Myburg A."/>
            <person name="Tuskan G."/>
            <person name="Grattapaglia D."/>
            <person name="Rokhsar D.S."/>
        </authorList>
    </citation>
    <scope>NUCLEOTIDE SEQUENCE</scope>
    <source>
        <tissue evidence="2">Leaf extractions</tissue>
    </source>
</reference>
<gene>
    <name evidence="2" type="ORF">EUGRSUZ_H02331</name>
</gene>
<dbReference type="InParanoid" id="A0A059B0E0"/>
<accession>A0A059B0E0</accession>
<dbReference type="EMBL" id="KK198760">
    <property type="protein sequence ID" value="KCW59583.1"/>
    <property type="molecule type" value="Genomic_DNA"/>
</dbReference>
<organism evidence="2">
    <name type="scientific">Eucalyptus grandis</name>
    <name type="common">Flooded gum</name>
    <dbReference type="NCBI Taxonomy" id="71139"/>
    <lineage>
        <taxon>Eukaryota</taxon>
        <taxon>Viridiplantae</taxon>
        <taxon>Streptophyta</taxon>
        <taxon>Embryophyta</taxon>
        <taxon>Tracheophyta</taxon>
        <taxon>Spermatophyta</taxon>
        <taxon>Magnoliopsida</taxon>
        <taxon>eudicotyledons</taxon>
        <taxon>Gunneridae</taxon>
        <taxon>Pentapetalae</taxon>
        <taxon>rosids</taxon>
        <taxon>malvids</taxon>
        <taxon>Myrtales</taxon>
        <taxon>Myrtaceae</taxon>
        <taxon>Myrtoideae</taxon>
        <taxon>Eucalypteae</taxon>
        <taxon>Eucalyptus</taxon>
    </lineage>
</organism>